<reference evidence="3" key="1">
    <citation type="submission" date="2019-07" db="EMBL/GenBank/DDBJ databases">
        <title>Helicobacter labacensis sp. nov., Helicobacter mehlei sp. nov. and Helicobacter vulpis sp. nov., isolated from gastric mucosa of red fox (Vulpis vulpis).</title>
        <authorList>
            <person name="Kusar D."/>
            <person name="Gruntar I."/>
            <person name="Pate M."/>
            <person name="Zajc U."/>
            <person name="Ocepek M."/>
        </authorList>
    </citation>
    <scope>NUCLEOTIDE SEQUENCE [LARGE SCALE GENOMIC DNA]</scope>
    <source>
        <strain evidence="3">L8b</strain>
    </source>
</reference>
<keyword evidence="4" id="KW-1185">Reference proteome</keyword>
<dbReference type="NCBIfam" id="TIGR00236">
    <property type="entry name" value="wecB"/>
    <property type="match status" value="1"/>
</dbReference>
<dbReference type="Pfam" id="PF02350">
    <property type="entry name" value="Epimerase_2"/>
    <property type="match status" value="1"/>
</dbReference>
<sequence length="379" mass="42083">MRFPTNSKILYSIVGARPQFIKSKPLHRAILSDPYLDSNTTLQEFLIHTNQHSRADMSDAFFKELDLPPPLHTLPQASPNLTPLKHIAFMFAKLKEFCQIQRPDYIVVYGDTNSTLAGALCAHSLKIPLIHIEAGLRSGDLSMPEERNRILTDQLSTLLFCPTPSAYACLKQEQRPGQKIYHSGDVMLDNVGYFAPKAYPPKAPFEPTKKPFIFATLHRAGNIDNKDNLQSILNALECLAQNMPLFLALHPRTQRALTQYGLSFKNVSLLPPLSYLETLYMLTHARLVLTDSGGLQKEACFLETPVLVMRENSEYPELLEMGGAILVGAHADLITSKAQELLTKGQASFANMNHFGKGASALHILQAIKEHACYLGSSG</sequence>
<organism evidence="3 4">
    <name type="scientific">Helicobacter mehlei</name>
    <dbReference type="NCBI Taxonomy" id="2316080"/>
    <lineage>
        <taxon>Bacteria</taxon>
        <taxon>Pseudomonadati</taxon>
        <taxon>Campylobacterota</taxon>
        <taxon>Epsilonproteobacteria</taxon>
        <taxon>Campylobacterales</taxon>
        <taxon>Helicobacteraceae</taxon>
        <taxon>Helicobacter</taxon>
    </lineage>
</organism>
<dbReference type="Proteomes" id="UP000319322">
    <property type="component" value="Unassembled WGS sequence"/>
</dbReference>
<dbReference type="Gene3D" id="3.40.50.2000">
    <property type="entry name" value="Glycogen Phosphorylase B"/>
    <property type="match status" value="2"/>
</dbReference>
<evidence type="ECO:0000256" key="1">
    <source>
        <dbReference type="RuleBase" id="RU003513"/>
    </source>
</evidence>
<dbReference type="OrthoDB" id="9803238at2"/>
<dbReference type="GO" id="GO:0008761">
    <property type="term" value="F:UDP-N-acetylglucosamine 2-epimerase activity"/>
    <property type="evidence" value="ECO:0007669"/>
    <property type="project" value="UniProtKB-EC"/>
</dbReference>
<dbReference type="InterPro" id="IPR003331">
    <property type="entry name" value="UDP_GlcNAc_Epimerase_2_dom"/>
</dbReference>
<protein>
    <submittedName>
        <fullName evidence="3">UDP-N-acetylglucosamine 2-epimerase (Non-hydrolyzing)</fullName>
        <ecNumber evidence="3">5.1.3.14</ecNumber>
    </submittedName>
</protein>
<dbReference type="SUPFAM" id="SSF53756">
    <property type="entry name" value="UDP-Glycosyltransferase/glycogen phosphorylase"/>
    <property type="match status" value="1"/>
</dbReference>
<dbReference type="EMBL" id="VKGC01000022">
    <property type="protein sequence ID" value="TSA81121.1"/>
    <property type="molecule type" value="Genomic_DNA"/>
</dbReference>
<gene>
    <name evidence="3" type="ORF">FNE76_06850</name>
</gene>
<feature type="domain" description="UDP-N-acetylglucosamine 2-epimerase" evidence="2">
    <location>
        <begin position="37"/>
        <end position="369"/>
    </location>
</feature>
<dbReference type="AlphaFoldDB" id="A0A553UM88"/>
<dbReference type="EC" id="5.1.3.14" evidence="3"/>
<keyword evidence="1 3" id="KW-0413">Isomerase</keyword>
<dbReference type="InterPro" id="IPR029767">
    <property type="entry name" value="WecB-like"/>
</dbReference>
<accession>A0A553UM88</accession>
<dbReference type="PANTHER" id="PTHR43174:SF1">
    <property type="entry name" value="UDP-N-ACETYLGLUCOSAMINE 2-EPIMERASE"/>
    <property type="match status" value="1"/>
</dbReference>
<dbReference type="PANTHER" id="PTHR43174">
    <property type="entry name" value="UDP-N-ACETYLGLUCOSAMINE 2-EPIMERASE"/>
    <property type="match status" value="1"/>
</dbReference>
<reference evidence="3" key="2">
    <citation type="submission" date="2019-07" db="EMBL/GenBank/DDBJ databases">
        <authorList>
            <person name="Papic B."/>
        </authorList>
    </citation>
    <scope>NUCLEOTIDE SEQUENCE [LARGE SCALE GENOMIC DNA]</scope>
    <source>
        <strain evidence="3">L8b</strain>
    </source>
</reference>
<comment type="caution">
    <text evidence="3">The sequence shown here is derived from an EMBL/GenBank/DDBJ whole genome shotgun (WGS) entry which is preliminary data.</text>
</comment>
<evidence type="ECO:0000313" key="4">
    <source>
        <dbReference type="Proteomes" id="UP000319322"/>
    </source>
</evidence>
<comment type="similarity">
    <text evidence="1">Belongs to the UDP-N-acetylglucosamine 2-epimerase family.</text>
</comment>
<evidence type="ECO:0000313" key="3">
    <source>
        <dbReference type="EMBL" id="TSA81121.1"/>
    </source>
</evidence>
<name>A0A553UM88_9HELI</name>
<proteinExistence type="inferred from homology"/>
<evidence type="ECO:0000259" key="2">
    <source>
        <dbReference type="Pfam" id="PF02350"/>
    </source>
</evidence>
<dbReference type="RefSeq" id="WP_120948633.1">
    <property type="nucleotide sequence ID" value="NZ_QXQP01000023.1"/>
</dbReference>
<dbReference type="CDD" id="cd03786">
    <property type="entry name" value="GTB_UDP-GlcNAc_2-Epimerase"/>
    <property type="match status" value="1"/>
</dbReference>